<dbReference type="PANTHER" id="PTHR43648">
    <property type="entry name" value="ELECTRON TRANSFER FLAVOPROTEIN BETA SUBUNIT LYSINE METHYLTRANSFERASE"/>
    <property type="match status" value="1"/>
</dbReference>
<comment type="similarity">
    <text evidence="3">Belongs to the methyltransferase superfamily. ETFBKMT family.</text>
</comment>
<sequence>MIYAKIAIFLASILSTGCAFQPLVHRPLSYPSYHGSRQTFGQCNAASFVSDVTEKDRAALEAEKLADQEFTKAAKSLLKTQKYFRVTFDSNFEKLSELSDELIECGALEVSLDPMNLKSFAVTVDMKGKSLEDSSGALKSLMHSALGALSQLLECNEAENRSHPSWSYEEERVLNAVNWQKAAIQEGFPPVNVGRFQVVPVQTYYELPLRPQDSYQPSQSPRGTHQVRILPGEGWGDGHHPTTRLCLDFLSQEGIVCGGERVVDYGCGSGILSIAAVQLGAREAVGIDVCYDALASATTNVRLNGVEQEVELLHPREVVPGDFIPGDIVLANILVGTLMAMSNTILGAVREGGWLVLSGLRPEQVEVIKRKYGDHVRWEESLERAEEVENPTFGTGAGLWVRLVGRRVLGDRWVEALSEAAVS</sequence>
<dbReference type="InterPro" id="IPR029063">
    <property type="entry name" value="SAM-dependent_MTases_sf"/>
</dbReference>
<comment type="caution">
    <text evidence="7">The sequence shown here is derived from an EMBL/GenBank/DDBJ whole genome shotgun (WGS) entry which is preliminary data.</text>
</comment>
<dbReference type="PROSITE" id="PS51257">
    <property type="entry name" value="PROKAR_LIPOPROTEIN"/>
    <property type="match status" value="1"/>
</dbReference>
<organism evidence="7 8">
    <name type="scientific">Nannochloropsis salina CCMP1776</name>
    <dbReference type="NCBI Taxonomy" id="1027361"/>
    <lineage>
        <taxon>Eukaryota</taxon>
        <taxon>Sar</taxon>
        <taxon>Stramenopiles</taxon>
        <taxon>Ochrophyta</taxon>
        <taxon>Eustigmatophyceae</taxon>
        <taxon>Eustigmatales</taxon>
        <taxon>Monodopsidaceae</taxon>
        <taxon>Microchloropsis</taxon>
        <taxon>Microchloropsis salina</taxon>
    </lineage>
</organism>
<evidence type="ECO:0000313" key="8">
    <source>
        <dbReference type="Proteomes" id="UP000355283"/>
    </source>
</evidence>
<evidence type="ECO:0000256" key="3">
    <source>
        <dbReference type="ARBA" id="ARBA00037932"/>
    </source>
</evidence>
<gene>
    <name evidence="7" type="ORF">NSK_001530</name>
</gene>
<dbReference type="GO" id="GO:0008276">
    <property type="term" value="F:protein methyltransferase activity"/>
    <property type="evidence" value="ECO:0007669"/>
    <property type="project" value="TreeGrafter"/>
</dbReference>
<feature type="chain" id="PRO_5020033333" description="ETFB lysine methyltransferase" evidence="6">
    <location>
        <begin position="20"/>
        <end position="423"/>
    </location>
</feature>
<keyword evidence="6" id="KW-0732">Signal</keyword>
<reference evidence="7 8" key="1">
    <citation type="submission" date="2019-01" db="EMBL/GenBank/DDBJ databases">
        <title>Nuclear Genome Assembly of the Microalgal Biofuel strain Nannochloropsis salina CCMP1776.</title>
        <authorList>
            <person name="Hovde B."/>
        </authorList>
    </citation>
    <scope>NUCLEOTIDE SEQUENCE [LARGE SCALE GENOMIC DNA]</scope>
    <source>
        <strain evidence="7 8">CCMP1776</strain>
    </source>
</reference>
<name>A0A4D9DER0_9STRA</name>
<dbReference type="CDD" id="cd02440">
    <property type="entry name" value="AdoMet_MTases"/>
    <property type="match status" value="1"/>
</dbReference>
<proteinExistence type="inferred from homology"/>
<accession>A0A4D9DER0</accession>
<dbReference type="OrthoDB" id="419617at2759"/>
<keyword evidence="2" id="KW-0808">Transferase</keyword>
<evidence type="ECO:0000256" key="1">
    <source>
        <dbReference type="ARBA" id="ARBA00022603"/>
    </source>
</evidence>
<dbReference type="Proteomes" id="UP000355283">
    <property type="component" value="Unassembled WGS sequence"/>
</dbReference>
<dbReference type="Pfam" id="PF06325">
    <property type="entry name" value="PrmA"/>
    <property type="match status" value="1"/>
</dbReference>
<keyword evidence="1" id="KW-0489">Methyltransferase</keyword>
<evidence type="ECO:0000256" key="2">
    <source>
        <dbReference type="ARBA" id="ARBA00022679"/>
    </source>
</evidence>
<dbReference type="GO" id="GO:0032259">
    <property type="term" value="P:methylation"/>
    <property type="evidence" value="ECO:0007669"/>
    <property type="project" value="UniProtKB-KW"/>
</dbReference>
<dbReference type="EMBL" id="SDOX01000006">
    <property type="protein sequence ID" value="TFJ87198.1"/>
    <property type="molecule type" value="Genomic_DNA"/>
</dbReference>
<dbReference type="Gene3D" id="3.40.50.150">
    <property type="entry name" value="Vaccinia Virus protein VP39"/>
    <property type="match status" value="1"/>
</dbReference>
<keyword evidence="8" id="KW-1185">Reference proteome</keyword>
<dbReference type="InterPro" id="IPR050078">
    <property type="entry name" value="Ribosomal_L11_MeTrfase_PrmA"/>
</dbReference>
<dbReference type="AlphaFoldDB" id="A0A4D9DER0"/>
<protein>
    <recommendedName>
        <fullName evidence="5">ETFB lysine methyltransferase</fullName>
    </recommendedName>
    <alternativeName>
        <fullName evidence="4">Protein N-lysine methyltransferase METTL20</fullName>
    </alternativeName>
</protein>
<feature type="signal peptide" evidence="6">
    <location>
        <begin position="1"/>
        <end position="19"/>
    </location>
</feature>
<evidence type="ECO:0000313" key="7">
    <source>
        <dbReference type="EMBL" id="TFJ87198.1"/>
    </source>
</evidence>
<evidence type="ECO:0000256" key="5">
    <source>
        <dbReference type="ARBA" id="ARBA00042266"/>
    </source>
</evidence>
<dbReference type="PANTHER" id="PTHR43648:SF1">
    <property type="entry name" value="ELECTRON TRANSFER FLAVOPROTEIN BETA SUBUNIT LYSINE METHYLTRANSFERASE"/>
    <property type="match status" value="1"/>
</dbReference>
<evidence type="ECO:0000256" key="4">
    <source>
        <dbReference type="ARBA" id="ARBA00041867"/>
    </source>
</evidence>
<evidence type="ECO:0000256" key="6">
    <source>
        <dbReference type="SAM" id="SignalP"/>
    </source>
</evidence>
<dbReference type="SUPFAM" id="SSF53335">
    <property type="entry name" value="S-adenosyl-L-methionine-dependent methyltransferases"/>
    <property type="match status" value="1"/>
</dbReference>